<dbReference type="Proteomes" id="UP001589683">
    <property type="component" value="Unassembled WGS sequence"/>
</dbReference>
<comment type="caution">
    <text evidence="1">The sequence shown here is derived from an EMBL/GenBank/DDBJ whole genome shotgun (WGS) entry which is preliminary data.</text>
</comment>
<protein>
    <submittedName>
        <fullName evidence="1">Uncharacterized protein</fullName>
    </submittedName>
</protein>
<name>A0ABV5JDD5_9RHOB</name>
<evidence type="ECO:0000313" key="1">
    <source>
        <dbReference type="EMBL" id="MFB9231460.1"/>
    </source>
</evidence>
<gene>
    <name evidence="1" type="ORF">ACFFUT_06630</name>
</gene>
<evidence type="ECO:0000313" key="2">
    <source>
        <dbReference type="Proteomes" id="UP001589683"/>
    </source>
</evidence>
<sequence>MHTCKLCQTYNPFRQSRIIGWHGLRNICFFDAKLLRKARQDERHASENPAAKPTQTLCSMLKISEERVLRRVRLLPDLPDQDSKGAKAKEFFFLWNAANAEAKRPDLSLFLARRFAQTPYAPAILALPDITSADCPCCPSG</sequence>
<reference evidence="1 2" key="1">
    <citation type="submission" date="2024-09" db="EMBL/GenBank/DDBJ databases">
        <authorList>
            <person name="Sun Q."/>
            <person name="Mori K."/>
        </authorList>
    </citation>
    <scope>NUCLEOTIDE SEQUENCE [LARGE SCALE GENOMIC DNA]</scope>
    <source>
        <strain evidence="1 2">CECT 8726</strain>
    </source>
</reference>
<organism evidence="1 2">
    <name type="scientific">Pseudohalocynthiibacter aestuariivivens</name>
    <dbReference type="NCBI Taxonomy" id="1591409"/>
    <lineage>
        <taxon>Bacteria</taxon>
        <taxon>Pseudomonadati</taxon>
        <taxon>Pseudomonadota</taxon>
        <taxon>Alphaproteobacteria</taxon>
        <taxon>Rhodobacterales</taxon>
        <taxon>Paracoccaceae</taxon>
        <taxon>Pseudohalocynthiibacter</taxon>
    </lineage>
</organism>
<dbReference type="EMBL" id="JBHMEA010000016">
    <property type="protein sequence ID" value="MFB9231460.1"/>
    <property type="molecule type" value="Genomic_DNA"/>
</dbReference>
<keyword evidence="2" id="KW-1185">Reference proteome</keyword>
<dbReference type="RefSeq" id="WP_213889102.1">
    <property type="nucleotide sequence ID" value="NZ_JAGFNU010000005.1"/>
</dbReference>
<accession>A0ABV5JDD5</accession>
<proteinExistence type="predicted"/>